<dbReference type="PANTHER" id="PTHR13285">
    <property type="entry name" value="ACYLTRANSFERASE"/>
    <property type="match status" value="1"/>
</dbReference>
<evidence type="ECO:0000256" key="1">
    <source>
        <dbReference type="ARBA" id="ARBA00004651"/>
    </source>
</evidence>
<feature type="transmembrane region" description="Helical" evidence="10">
    <location>
        <begin position="35"/>
        <end position="56"/>
    </location>
</feature>
<evidence type="ECO:0000256" key="9">
    <source>
        <dbReference type="PIRNR" id="PIRNR016636"/>
    </source>
</evidence>
<keyword evidence="7 9" id="KW-0472">Membrane</keyword>
<evidence type="ECO:0000256" key="2">
    <source>
        <dbReference type="ARBA" id="ARBA00010323"/>
    </source>
</evidence>
<evidence type="ECO:0000313" key="12">
    <source>
        <dbReference type="Proteomes" id="UP001198151"/>
    </source>
</evidence>
<dbReference type="InterPro" id="IPR004299">
    <property type="entry name" value="MBOAT_fam"/>
</dbReference>
<dbReference type="InterPro" id="IPR028362">
    <property type="entry name" value="AlgI"/>
</dbReference>
<evidence type="ECO:0000256" key="10">
    <source>
        <dbReference type="SAM" id="Phobius"/>
    </source>
</evidence>
<dbReference type="InterPro" id="IPR051085">
    <property type="entry name" value="MB_O-acyltransferase"/>
</dbReference>
<dbReference type="RefSeq" id="WP_227707292.1">
    <property type="nucleotide sequence ID" value="NZ_JAJEQX010000009.1"/>
</dbReference>
<dbReference type="PIRSF" id="PIRSF016636">
    <property type="entry name" value="AlgI_DltB"/>
    <property type="match status" value="1"/>
</dbReference>
<feature type="transmembrane region" description="Helical" evidence="10">
    <location>
        <begin position="6"/>
        <end position="23"/>
    </location>
</feature>
<proteinExistence type="inferred from homology"/>
<name>A0ABS8FZQ2_9FIRM</name>
<dbReference type="Proteomes" id="UP001198151">
    <property type="component" value="Unassembled WGS sequence"/>
</dbReference>
<feature type="transmembrane region" description="Helical" evidence="10">
    <location>
        <begin position="457"/>
        <end position="479"/>
    </location>
</feature>
<keyword evidence="8 9" id="KW-0012">Acyltransferase</keyword>
<evidence type="ECO:0000256" key="5">
    <source>
        <dbReference type="ARBA" id="ARBA00022692"/>
    </source>
</evidence>
<feature type="transmembrane region" description="Helical" evidence="10">
    <location>
        <begin position="145"/>
        <end position="164"/>
    </location>
</feature>
<dbReference type="PIRSF" id="PIRSF500217">
    <property type="entry name" value="AlgI"/>
    <property type="match status" value="1"/>
</dbReference>
<keyword evidence="4 9" id="KW-0808">Transferase</keyword>
<dbReference type="Pfam" id="PF03062">
    <property type="entry name" value="MBOAT"/>
    <property type="match status" value="1"/>
</dbReference>
<sequence length="481" mass="54133">MFFNSYLFILVFFPIVLIGYYSINRTGKYRLSEFFLLLMSAVFYGSFEIKSIPVIAGSILVNYAMGRILEHRQSKVWLAAGILFNVLLLGVFKYLNFVLENISGLIGGRVTLVEMIVPIGISFMTFQQISYIVDVYRNRNYGYSLMEYALYVSFFPYVISGPIVRHNELIPQLRDSGRKAFNAENFAKGLYAFILGLGKKVLIADTFAAVANAGFNNVGSLNTTSALFAVLSYSLQIYFDFSGYSDMVLGIGKMLNLDMPINFNSPYKAANILDFWKRWHISLTRFLTEYIYFPLGGNRKGTVRTYINVMCVFAVSGIWHGASWTFVIWGLLHGAASVITRMFRTKIEKMNQTACWILFFAFINFTWIFFRAATLNDAFTVIKTIVKCQFGLPPAEMTTAVLLPEIEMVLDLLGAVHPALAAMILPAAAVTVTICVLVMRNTQEKLETFKPTAAKSLLCAVLLVWCVVSFSGVTSFIYVNF</sequence>
<evidence type="ECO:0000256" key="4">
    <source>
        <dbReference type="ARBA" id="ARBA00022679"/>
    </source>
</evidence>
<dbReference type="InterPro" id="IPR024194">
    <property type="entry name" value="Ac/AlaTfrase_AlgI/DltB"/>
</dbReference>
<feature type="transmembrane region" description="Helical" evidence="10">
    <location>
        <begin position="355"/>
        <end position="373"/>
    </location>
</feature>
<organism evidence="11 12">
    <name type="scientific">Ruminococcus turbiniformis</name>
    <dbReference type="NCBI Taxonomy" id="2881258"/>
    <lineage>
        <taxon>Bacteria</taxon>
        <taxon>Bacillati</taxon>
        <taxon>Bacillota</taxon>
        <taxon>Clostridia</taxon>
        <taxon>Eubacteriales</taxon>
        <taxon>Oscillospiraceae</taxon>
        <taxon>Ruminococcus</taxon>
    </lineage>
</organism>
<keyword evidence="5 10" id="KW-0812">Transmembrane</keyword>
<accession>A0ABS8FZQ2</accession>
<comment type="similarity">
    <text evidence="2 9">Belongs to the membrane-bound acyltransferase family.</text>
</comment>
<gene>
    <name evidence="11" type="ORF">LKD70_06845</name>
</gene>
<comment type="subcellular location">
    <subcellularLocation>
        <location evidence="1">Cell membrane</location>
        <topology evidence="1">Multi-pass membrane protein</topology>
    </subcellularLocation>
</comment>
<evidence type="ECO:0000256" key="7">
    <source>
        <dbReference type="ARBA" id="ARBA00023136"/>
    </source>
</evidence>
<dbReference type="EMBL" id="JAJEQX010000009">
    <property type="protein sequence ID" value="MCC2254159.1"/>
    <property type="molecule type" value="Genomic_DNA"/>
</dbReference>
<evidence type="ECO:0000313" key="11">
    <source>
        <dbReference type="EMBL" id="MCC2254159.1"/>
    </source>
</evidence>
<comment type="caution">
    <text evidence="11">The sequence shown here is derived from an EMBL/GenBank/DDBJ whole genome shotgun (WGS) entry which is preliminary data.</text>
</comment>
<feature type="transmembrane region" description="Helical" evidence="10">
    <location>
        <begin position="415"/>
        <end position="437"/>
    </location>
</feature>
<protein>
    <submittedName>
        <fullName evidence="11">MBOAT family protein</fullName>
    </submittedName>
</protein>
<keyword evidence="6 10" id="KW-1133">Transmembrane helix</keyword>
<feature type="transmembrane region" description="Helical" evidence="10">
    <location>
        <begin position="76"/>
        <end position="99"/>
    </location>
</feature>
<evidence type="ECO:0000256" key="8">
    <source>
        <dbReference type="ARBA" id="ARBA00023315"/>
    </source>
</evidence>
<keyword evidence="12" id="KW-1185">Reference proteome</keyword>
<keyword evidence="3 9" id="KW-1003">Cell membrane</keyword>
<evidence type="ECO:0000256" key="3">
    <source>
        <dbReference type="ARBA" id="ARBA00022475"/>
    </source>
</evidence>
<feature type="transmembrane region" description="Helical" evidence="10">
    <location>
        <begin position="111"/>
        <end position="133"/>
    </location>
</feature>
<dbReference type="PANTHER" id="PTHR13285:SF23">
    <property type="entry name" value="TEICHOIC ACID D-ALANYLTRANSFERASE"/>
    <property type="match status" value="1"/>
</dbReference>
<evidence type="ECO:0000256" key="6">
    <source>
        <dbReference type="ARBA" id="ARBA00022989"/>
    </source>
</evidence>
<reference evidence="11 12" key="1">
    <citation type="submission" date="2021-10" db="EMBL/GenBank/DDBJ databases">
        <title>Anaerobic single-cell dispensing facilitates the cultivation of human gut bacteria.</title>
        <authorList>
            <person name="Afrizal A."/>
        </authorList>
    </citation>
    <scope>NUCLEOTIDE SEQUENCE [LARGE SCALE GENOMIC DNA]</scope>
    <source>
        <strain evidence="11 12">CLA-AA-H200</strain>
    </source>
</reference>